<feature type="compositionally biased region" description="Basic residues" evidence="1">
    <location>
        <begin position="293"/>
        <end position="302"/>
    </location>
</feature>
<feature type="compositionally biased region" description="Basic and acidic residues" evidence="1">
    <location>
        <begin position="250"/>
        <end position="292"/>
    </location>
</feature>
<evidence type="ECO:0000256" key="1">
    <source>
        <dbReference type="SAM" id="MobiDB-lite"/>
    </source>
</evidence>
<evidence type="ECO:0000313" key="2">
    <source>
        <dbReference type="EMBL" id="CAD8051153.1"/>
    </source>
</evidence>
<accession>A0A8S1K9A7</accession>
<evidence type="ECO:0000313" key="3">
    <source>
        <dbReference type="Proteomes" id="UP000692954"/>
    </source>
</evidence>
<dbReference type="OrthoDB" id="309834at2759"/>
<proteinExistence type="predicted"/>
<dbReference type="Proteomes" id="UP000692954">
    <property type="component" value="Unassembled WGS sequence"/>
</dbReference>
<feature type="compositionally biased region" description="Basic and acidic residues" evidence="1">
    <location>
        <begin position="205"/>
        <end position="215"/>
    </location>
</feature>
<reference evidence="2" key="1">
    <citation type="submission" date="2021-01" db="EMBL/GenBank/DDBJ databases">
        <authorList>
            <consortium name="Genoscope - CEA"/>
            <person name="William W."/>
        </authorList>
    </citation>
    <scope>NUCLEOTIDE SEQUENCE</scope>
</reference>
<feature type="region of interest" description="Disordered" evidence="1">
    <location>
        <begin position="187"/>
        <end position="302"/>
    </location>
</feature>
<dbReference type="EMBL" id="CAJJDN010000005">
    <property type="protein sequence ID" value="CAD8051153.1"/>
    <property type="molecule type" value="Genomic_DNA"/>
</dbReference>
<gene>
    <name evidence="2" type="ORF">PSON_ATCC_30995.1.T0050385</name>
</gene>
<feature type="compositionally biased region" description="Low complexity" evidence="1">
    <location>
        <begin position="216"/>
        <end position="228"/>
    </location>
</feature>
<organism evidence="2 3">
    <name type="scientific">Paramecium sonneborni</name>
    <dbReference type="NCBI Taxonomy" id="65129"/>
    <lineage>
        <taxon>Eukaryota</taxon>
        <taxon>Sar</taxon>
        <taxon>Alveolata</taxon>
        <taxon>Ciliophora</taxon>
        <taxon>Intramacronucleata</taxon>
        <taxon>Oligohymenophorea</taxon>
        <taxon>Peniculida</taxon>
        <taxon>Parameciidae</taxon>
        <taxon>Paramecium</taxon>
    </lineage>
</organism>
<feature type="compositionally biased region" description="Polar residues" evidence="1">
    <location>
        <begin position="230"/>
        <end position="249"/>
    </location>
</feature>
<name>A0A8S1K9A7_9CILI</name>
<protein>
    <submittedName>
        <fullName evidence="2">Uncharacterized protein</fullName>
    </submittedName>
</protein>
<comment type="caution">
    <text evidence="2">The sequence shown here is derived from an EMBL/GenBank/DDBJ whole genome shotgun (WGS) entry which is preliminary data.</text>
</comment>
<sequence>MSQQLFKAYFLSLNHNFKDLPKGNFYYRFFKRDLGRIINMPCPIDNPSQSSEIHLFKQLRAQIGISEENPCYNCPFNAKCSQAFQQFDIPQIQTLLLPNLSKFLESITNHNLNIQNLDDSKSFWLASNRILDTFQAIVYDYQKNSNQINQLFLQDQDTPSDTEKTNFPKQNLKTEKYYKTANFLNDIESNDKDKDSNSSTSQHFENVHQNKENNYKKQSYQNSQSKSKQTQRTYTNKNHYQTNQSYNQQQKRDYNKNIDHTSENKSEISFTKDKDKKDKQNKSVQIKNEKQIKKNMKFRVAQ</sequence>
<keyword evidence="3" id="KW-1185">Reference proteome</keyword>
<dbReference type="AlphaFoldDB" id="A0A8S1K9A7"/>